<dbReference type="RefSeq" id="WP_076004014.1">
    <property type="nucleotide sequence ID" value="NZ_CP018258.1"/>
</dbReference>
<dbReference type="OrthoDB" id="155191at2"/>
<reference evidence="2" key="1">
    <citation type="submission" date="2016-11" db="EMBL/GenBank/DDBJ databases">
        <title>Dehalogenimonas formicexedens sp. nov., a chlorinated alkane respiring bacterium isolated from contaminated groundwater.</title>
        <authorList>
            <person name="Key T.A."/>
            <person name="Bowman K.S."/>
            <person name="Lee I."/>
            <person name="Chun J."/>
            <person name="Albuquerque L."/>
            <person name="da Costa M.S."/>
            <person name="Rainey F.A."/>
            <person name="Moe W.M."/>
        </authorList>
    </citation>
    <scope>NUCLEOTIDE SEQUENCE [LARGE SCALE GENOMIC DNA]</scope>
    <source>
        <strain evidence="2">NSZ-14</strain>
    </source>
</reference>
<dbReference type="KEGG" id="dfo:Dform_00976"/>
<dbReference type="InterPro" id="IPR049210">
    <property type="entry name" value="DUF6812"/>
</dbReference>
<keyword evidence="2" id="KW-1185">Reference proteome</keyword>
<evidence type="ECO:0000313" key="2">
    <source>
        <dbReference type="Proteomes" id="UP000185934"/>
    </source>
</evidence>
<accession>A0A1P8F764</accession>
<dbReference type="Proteomes" id="UP000185934">
    <property type="component" value="Chromosome"/>
</dbReference>
<protein>
    <submittedName>
        <fullName evidence="1">Uncharacterized protein</fullName>
    </submittedName>
</protein>
<organism evidence="1 2">
    <name type="scientific">Dehalogenimonas formicexedens</name>
    <dbReference type="NCBI Taxonomy" id="1839801"/>
    <lineage>
        <taxon>Bacteria</taxon>
        <taxon>Bacillati</taxon>
        <taxon>Chloroflexota</taxon>
        <taxon>Dehalococcoidia</taxon>
        <taxon>Dehalococcoidales</taxon>
        <taxon>Dehalococcoidaceae</taxon>
        <taxon>Dehalogenimonas</taxon>
    </lineage>
</organism>
<sequence>MEENEAPNLPDGIDPSRFRSIKVFIYTTTGVFSGYTYCQYQQRLLDALNKGFVTSKLQSGSDFLPLFDLDVFSPGIPTRHMDTVYIRKNNVLMVGETESPKSGTSASAYPIRRKKTLETIINLPQTSVKGNMYAEMWEELQDSLNRSDQFIPVTDADIAPELPSGISHSSFVAVNKDHIVYVGKQ</sequence>
<name>A0A1P8F764_9CHLR</name>
<proteinExistence type="predicted"/>
<gene>
    <name evidence="1" type="ORF">Dform_00976</name>
</gene>
<dbReference type="EMBL" id="CP018258">
    <property type="protein sequence ID" value="APV44317.1"/>
    <property type="molecule type" value="Genomic_DNA"/>
</dbReference>
<dbReference type="Pfam" id="PF20660">
    <property type="entry name" value="DUF6812"/>
    <property type="match status" value="1"/>
</dbReference>
<dbReference type="STRING" id="1839801.Dform_00976"/>
<evidence type="ECO:0000313" key="1">
    <source>
        <dbReference type="EMBL" id="APV44317.1"/>
    </source>
</evidence>
<dbReference type="AlphaFoldDB" id="A0A1P8F764"/>